<dbReference type="Gene3D" id="1.20.58.380">
    <property type="entry name" value="Flagellar protein flit"/>
    <property type="match status" value="1"/>
</dbReference>
<organism evidence="6 7">
    <name type="scientific">Billgrantia pellis</name>
    <dbReference type="NCBI Taxonomy" id="2606936"/>
    <lineage>
        <taxon>Bacteria</taxon>
        <taxon>Pseudomonadati</taxon>
        <taxon>Pseudomonadota</taxon>
        <taxon>Gammaproteobacteria</taxon>
        <taxon>Oceanospirillales</taxon>
        <taxon>Halomonadaceae</taxon>
        <taxon>Billgrantia</taxon>
    </lineage>
</organism>
<keyword evidence="6" id="KW-0966">Cell projection</keyword>
<gene>
    <name evidence="6" type="ORF">F0A17_02285</name>
</gene>
<name>A0A7V7KJQ2_9GAMM</name>
<dbReference type="InterPro" id="IPR008622">
    <property type="entry name" value="FliT"/>
</dbReference>
<evidence type="ECO:0000256" key="3">
    <source>
        <dbReference type="ARBA" id="ARBA00022795"/>
    </source>
</evidence>
<keyword evidence="3" id="KW-1005">Bacterial flagellum biogenesis</keyword>
<keyword evidence="2" id="KW-0963">Cytoplasm</keyword>
<sequence length="158" mass="17752">MTRRVSTRPSDCWTISHPLGGKSAPQEHSAEMAMTTARAVIDGYAELRQQVATMLALANEGDWEALIEQQAGYLQLTDRLRQLDDQSNLNREDAQRKAELLEAILADDLAIREHLVARRTELGQLMDATRRQRDLHRSYGKQAATVVDAANQFGQRVP</sequence>
<keyword evidence="4" id="KW-0143">Chaperone</keyword>
<protein>
    <recommendedName>
        <fullName evidence="5">Flagellar protein FliT</fullName>
    </recommendedName>
</protein>
<dbReference type="Proteomes" id="UP000486760">
    <property type="component" value="Unassembled WGS sequence"/>
</dbReference>
<dbReference type="EMBL" id="VTPY01000001">
    <property type="protein sequence ID" value="KAA0014496.1"/>
    <property type="molecule type" value="Genomic_DNA"/>
</dbReference>
<evidence type="ECO:0000313" key="6">
    <source>
        <dbReference type="EMBL" id="KAA0014496.1"/>
    </source>
</evidence>
<keyword evidence="6" id="KW-0969">Cilium</keyword>
<accession>A0A7V7KJQ2</accession>
<reference evidence="6 7" key="1">
    <citation type="submission" date="2019-08" db="EMBL/GenBank/DDBJ databases">
        <title>Bioinformatics analysis of the strain L3 and L5.</title>
        <authorList>
            <person name="Li X."/>
        </authorList>
    </citation>
    <scope>NUCLEOTIDE SEQUENCE [LARGE SCALE GENOMIC DNA]</scope>
    <source>
        <strain evidence="6 7">L5</strain>
    </source>
</reference>
<dbReference type="GO" id="GO:0044781">
    <property type="term" value="P:bacterial-type flagellum organization"/>
    <property type="evidence" value="ECO:0007669"/>
    <property type="project" value="UniProtKB-KW"/>
</dbReference>
<evidence type="ECO:0000256" key="5">
    <source>
        <dbReference type="ARBA" id="ARBA00093797"/>
    </source>
</evidence>
<comment type="caution">
    <text evidence="6">The sequence shown here is derived from an EMBL/GenBank/DDBJ whole genome shotgun (WGS) entry which is preliminary data.</text>
</comment>
<dbReference type="AlphaFoldDB" id="A0A7V7KJQ2"/>
<comment type="subcellular location">
    <subcellularLocation>
        <location evidence="1">Cytoplasm</location>
        <location evidence="1">Cytosol</location>
    </subcellularLocation>
</comment>
<evidence type="ECO:0000313" key="7">
    <source>
        <dbReference type="Proteomes" id="UP000486760"/>
    </source>
</evidence>
<dbReference type="Pfam" id="PF05400">
    <property type="entry name" value="FliT"/>
    <property type="match status" value="1"/>
</dbReference>
<evidence type="ECO:0000256" key="4">
    <source>
        <dbReference type="ARBA" id="ARBA00023186"/>
    </source>
</evidence>
<keyword evidence="6" id="KW-0282">Flagellum</keyword>
<keyword evidence="7" id="KW-1185">Reference proteome</keyword>
<proteinExistence type="predicted"/>
<evidence type="ECO:0000256" key="1">
    <source>
        <dbReference type="ARBA" id="ARBA00004514"/>
    </source>
</evidence>
<evidence type="ECO:0000256" key="2">
    <source>
        <dbReference type="ARBA" id="ARBA00022490"/>
    </source>
</evidence>